<evidence type="ECO:0000313" key="4">
    <source>
        <dbReference type="Proteomes" id="UP000521943"/>
    </source>
</evidence>
<dbReference type="PANTHER" id="PTHR33096">
    <property type="entry name" value="CXC2 DOMAIN-CONTAINING PROTEIN"/>
    <property type="match status" value="1"/>
</dbReference>
<feature type="region of interest" description="Disordered" evidence="1">
    <location>
        <begin position="1"/>
        <end position="75"/>
    </location>
</feature>
<feature type="domain" description="CxC2-like cysteine cluster KDZ transposase-associated" evidence="2">
    <location>
        <begin position="242"/>
        <end position="348"/>
    </location>
</feature>
<name>A0A8H6HBS0_9AGAR</name>
<gene>
    <name evidence="3" type="ORF">DFP72DRAFT_1080520</name>
</gene>
<evidence type="ECO:0000256" key="1">
    <source>
        <dbReference type="SAM" id="MobiDB-lite"/>
    </source>
</evidence>
<evidence type="ECO:0000259" key="2">
    <source>
        <dbReference type="Pfam" id="PF18803"/>
    </source>
</evidence>
<proteinExistence type="predicted"/>
<dbReference type="AlphaFoldDB" id="A0A8H6HBS0"/>
<feature type="region of interest" description="Disordered" evidence="1">
    <location>
        <begin position="129"/>
        <end position="161"/>
    </location>
</feature>
<accession>A0A8H6HBS0</accession>
<evidence type="ECO:0000313" key="3">
    <source>
        <dbReference type="EMBL" id="KAF6743217.1"/>
    </source>
</evidence>
<dbReference type="EMBL" id="JACGCI010000152">
    <property type="protein sequence ID" value="KAF6743217.1"/>
    <property type="molecule type" value="Genomic_DNA"/>
</dbReference>
<feature type="region of interest" description="Disordered" evidence="1">
    <location>
        <begin position="90"/>
        <end position="115"/>
    </location>
</feature>
<feature type="compositionally biased region" description="Basic and acidic residues" evidence="1">
    <location>
        <begin position="54"/>
        <end position="63"/>
    </location>
</feature>
<dbReference type="Pfam" id="PF18803">
    <property type="entry name" value="CxC2"/>
    <property type="match status" value="1"/>
</dbReference>
<dbReference type="Proteomes" id="UP000521943">
    <property type="component" value="Unassembled WGS sequence"/>
</dbReference>
<dbReference type="PANTHER" id="PTHR33096:SF1">
    <property type="entry name" value="CXC1-LIKE CYSTEINE CLUSTER ASSOCIATED WITH KDZ TRANSPOSASES DOMAIN-CONTAINING PROTEIN"/>
    <property type="match status" value="1"/>
</dbReference>
<comment type="caution">
    <text evidence="3">The sequence shown here is derived from an EMBL/GenBank/DDBJ whole genome shotgun (WGS) entry which is preliminary data.</text>
</comment>
<keyword evidence="4" id="KW-1185">Reference proteome</keyword>
<dbReference type="OrthoDB" id="3261436at2759"/>
<sequence length="1124" mass="125984">MPTKRSWGAASYDFESTEEVPSKPSVPSSSKRNKAGSANDTGLNQAVVGASQHGRRDISRKVESAAQAPTKSLPTPRTIAAISTLKARATTATSRTTARASIKPTTATTSTSHSPATLSLLEYEYRPPDQFDDSSPDFEHDASAGNAEAVSGAEPLAASEEWAEHHREEYLREMLRLEGRGDFINAQHCWNCKTPGAMPEYRCRTCFGDDLVCGSCVVQLHSRMPFHFIERWTGSRFDKTTLKHLGLRIQLGHLPGEACYNPKPSHNDDFVVLDSTGIHEVGLSFCECELAAARPVQLLRHRLFPGTGDDPRSAATFGVLKLFHLLSFESKGSHEEFYNAVVRLTSNVDPSVPRDRYHEFIVMVTQWRHLKMLKRNGRAHSLGGVAGTDAGECAVRCPACPQAGINLPPGWDLVHPDRRWLYRLFLAIDGNFRLKRRKVSSDEKDPGLNGGWAFFVEEKAFREFIKLRWDEKQERSTCVAHDAVDKPDKEARGLAASGVVAVVCTRHEFKIPNGVGDLQKGERYINVDYVLFSGLRIVTAKDLVISYDIICQWCKNLMLRIPLLPSLIHPFPITSLTFLIPKFHLPAHVEYCHRTFSYNLTKGVGRSDGEAPERGWARVNAVAKSTAEMGPGTRRDTLDDHFNDGNWKKTCNLARSLHVKATRAASGKAKHEKLFAEFKESIPSKYAQAWETAVEAWESNPIGSANPYEVEVKGMSERDIRLRLAIEAELEDAAASVSRPEGEVASSIHPSLFVAQGIQLEDDQHRLRQAVSRLSNHPTSKQLATLAERSNSVRRRIATWFETQKVLMPEADQERRRLLALETNANGSPSLEVYDIHLLLPSALPRSASTAPLCLFEAELRKGQAYDALADMRRYLRLRSYLLKQKDLYTRGVAANTRANVAISRAQEGVNWAAAKYRRVRKLLSSLCPVADDPAPLDDPTLDDPTAWRRDLLPLGDNDVRGLSEGLFGESDGTRTMSWIWFSASLNSAGGERENIETDLQLQDALRIEYLKTRARAMRWREEVELLDEEKRRTREYFRWKANWWRSRTTSGIGGEGREYDEGFSAFALDQARVYDELAHGCEERWKATTAGSVGAKKKASKQVEVDDMEDDDDDVLDFVEDYD</sequence>
<dbReference type="Pfam" id="PF18758">
    <property type="entry name" value="KDZ"/>
    <property type="match status" value="1"/>
</dbReference>
<reference evidence="3 4" key="1">
    <citation type="submission" date="2020-07" db="EMBL/GenBank/DDBJ databases">
        <title>Comparative genomics of pyrophilous fungi reveals a link between fire events and developmental genes.</title>
        <authorList>
            <consortium name="DOE Joint Genome Institute"/>
            <person name="Steindorff A.S."/>
            <person name="Carver A."/>
            <person name="Calhoun S."/>
            <person name="Stillman K."/>
            <person name="Liu H."/>
            <person name="Lipzen A."/>
            <person name="Pangilinan J."/>
            <person name="Labutti K."/>
            <person name="Bruns T.D."/>
            <person name="Grigoriev I.V."/>
        </authorList>
    </citation>
    <scope>NUCLEOTIDE SEQUENCE [LARGE SCALE GENOMIC DNA]</scope>
    <source>
        <strain evidence="3 4">CBS 144469</strain>
    </source>
</reference>
<dbReference type="InterPro" id="IPR040521">
    <property type="entry name" value="KDZ"/>
</dbReference>
<dbReference type="InterPro" id="IPR041457">
    <property type="entry name" value="CxC2_KDZ-assoc"/>
</dbReference>
<protein>
    <recommendedName>
        <fullName evidence="2">CxC2-like cysteine cluster KDZ transposase-associated domain-containing protein</fullName>
    </recommendedName>
</protein>
<organism evidence="3 4">
    <name type="scientific">Ephemerocybe angulata</name>
    <dbReference type="NCBI Taxonomy" id="980116"/>
    <lineage>
        <taxon>Eukaryota</taxon>
        <taxon>Fungi</taxon>
        <taxon>Dikarya</taxon>
        <taxon>Basidiomycota</taxon>
        <taxon>Agaricomycotina</taxon>
        <taxon>Agaricomycetes</taxon>
        <taxon>Agaricomycetidae</taxon>
        <taxon>Agaricales</taxon>
        <taxon>Agaricineae</taxon>
        <taxon>Psathyrellaceae</taxon>
        <taxon>Ephemerocybe</taxon>
    </lineage>
</organism>